<dbReference type="PANTHER" id="PTHR10030:SF37">
    <property type="entry name" value="ALPHA-L-FUCOSIDASE-RELATED"/>
    <property type="match status" value="1"/>
</dbReference>
<dbReference type="InterPro" id="IPR000933">
    <property type="entry name" value="Glyco_hydro_29"/>
</dbReference>
<dbReference type="InterPro" id="IPR013780">
    <property type="entry name" value="Glyco_hydro_b"/>
</dbReference>
<sequence>MKTTSRRSFIRTSFFSGLTLFFSRNLVRAKSIINKITDPFKPNYDSLRQYECPAWFRDAKFGIFLHYGLNTVPGMNGHYGRFMYLQKKDPQFPHWAEWGKDVYQYHLDTYGHPSEFGYKDFVPLWKADKFDAEKLGAYFKSIGARYVVPVAVHSDNFDNWNSKHHRWNAKNMGPKIDFIGEWKKACDKLGLRFGVSEHMSTHIERWFHGTTDLEGPKAGIPYDTVNPDYEDFYVRRDPKNRNKVHAGFRQNWYNRMKDLLDSYEPDLFYFDGSFPYKDTGEGINIVTHFYNSNMERNNGKNEAVMCIKTHGNKEIEGTCVDDIERGQSDKLREIPWQTDTTINQGWFYLGKTDTVVTKVGEEAAMKGSKDKKLLDGPMVIQNLCDIVSKNGNLLLNVGQRADGSIPDLFKKDLDVIGQWLKINGEAIYETRPWKIYGEGPTIVTAGHFKEPSKPFVAEDIRFTTKGNFLYAMAMGIPKKPVEIKALGKNSKLLGKQIAKIELLGNAQKINWEFTAQALVIDVPKKIKSKHAVAFKITLS</sequence>
<dbReference type="Pfam" id="PF01120">
    <property type="entry name" value="Alpha_L_fucos"/>
    <property type="match status" value="1"/>
</dbReference>
<keyword evidence="4" id="KW-0732">Signal</keyword>
<proteinExistence type="inferred from homology"/>
<dbReference type="InterPro" id="IPR057739">
    <property type="entry name" value="Glyco_hydro_29_N"/>
</dbReference>
<dbReference type="Gene3D" id="2.60.40.1180">
    <property type="entry name" value="Golgi alpha-mannosidase II"/>
    <property type="match status" value="1"/>
</dbReference>
<dbReference type="PIRSF" id="PIRSF001092">
    <property type="entry name" value="Alpha-L-fucosidase"/>
    <property type="match status" value="1"/>
</dbReference>
<dbReference type="PANTHER" id="PTHR10030">
    <property type="entry name" value="ALPHA-L-FUCOSIDASE"/>
    <property type="match status" value="1"/>
</dbReference>
<gene>
    <name evidence="9" type="ORF">QQ020_32960</name>
</gene>
<reference evidence="9" key="1">
    <citation type="submission" date="2023-06" db="EMBL/GenBank/DDBJ databases">
        <title>Genomic of Agaribacillus aureum.</title>
        <authorList>
            <person name="Wang G."/>
        </authorList>
    </citation>
    <scope>NUCLEOTIDE SEQUENCE</scope>
    <source>
        <strain evidence="9">BMA12</strain>
    </source>
</reference>
<dbReference type="InterPro" id="IPR031919">
    <property type="entry name" value="Fucosidase_C"/>
</dbReference>
<evidence type="ECO:0000256" key="1">
    <source>
        <dbReference type="ARBA" id="ARBA00004071"/>
    </source>
</evidence>
<keyword evidence="10" id="KW-1185">Reference proteome</keyword>
<dbReference type="SMART" id="SM00812">
    <property type="entry name" value="Alpha_L_fucos"/>
    <property type="match status" value="1"/>
</dbReference>
<evidence type="ECO:0000256" key="5">
    <source>
        <dbReference type="ARBA" id="ARBA00022801"/>
    </source>
</evidence>
<evidence type="ECO:0000256" key="6">
    <source>
        <dbReference type="ARBA" id="ARBA00023295"/>
    </source>
</evidence>
<dbReference type="Gene3D" id="3.20.20.80">
    <property type="entry name" value="Glycosidases"/>
    <property type="match status" value="1"/>
</dbReference>
<evidence type="ECO:0000256" key="2">
    <source>
        <dbReference type="ARBA" id="ARBA00007951"/>
    </source>
</evidence>
<comment type="function">
    <text evidence="1">Alpha-L-fucosidase is responsible for hydrolyzing the alpha-1,6-linked fucose joined to the reducing-end N-acetylglucosamine of the carbohydrate moieties of glycoproteins.</text>
</comment>
<evidence type="ECO:0000259" key="8">
    <source>
        <dbReference type="Pfam" id="PF16757"/>
    </source>
</evidence>
<accession>A0ABT8LGK5</accession>
<dbReference type="EC" id="3.2.1.51" evidence="3"/>
<dbReference type="Pfam" id="PF16757">
    <property type="entry name" value="Fucosidase_C"/>
    <property type="match status" value="1"/>
</dbReference>
<dbReference type="InterPro" id="IPR016286">
    <property type="entry name" value="FUC_metazoa-typ"/>
</dbReference>
<feature type="domain" description="Glycoside hydrolase family 29 N-terminal" evidence="7">
    <location>
        <begin position="36"/>
        <end position="425"/>
    </location>
</feature>
<name>A0ABT8LGK5_9BACT</name>
<evidence type="ECO:0000313" key="10">
    <source>
        <dbReference type="Proteomes" id="UP001172083"/>
    </source>
</evidence>
<keyword evidence="5" id="KW-0378">Hydrolase</keyword>
<evidence type="ECO:0000313" key="9">
    <source>
        <dbReference type="EMBL" id="MDN5216928.1"/>
    </source>
</evidence>
<dbReference type="SUPFAM" id="SSF51445">
    <property type="entry name" value="(Trans)glycosidases"/>
    <property type="match status" value="1"/>
</dbReference>
<keyword evidence="6" id="KW-0326">Glycosidase</keyword>
<organism evidence="9 10">
    <name type="scientific">Agaribacillus aureus</name>
    <dbReference type="NCBI Taxonomy" id="3051825"/>
    <lineage>
        <taxon>Bacteria</taxon>
        <taxon>Pseudomonadati</taxon>
        <taxon>Bacteroidota</taxon>
        <taxon>Cytophagia</taxon>
        <taxon>Cytophagales</taxon>
        <taxon>Splendidivirgaceae</taxon>
        <taxon>Agaribacillus</taxon>
    </lineage>
</organism>
<evidence type="ECO:0000259" key="7">
    <source>
        <dbReference type="Pfam" id="PF01120"/>
    </source>
</evidence>
<evidence type="ECO:0000256" key="3">
    <source>
        <dbReference type="ARBA" id="ARBA00012662"/>
    </source>
</evidence>
<evidence type="ECO:0000256" key="4">
    <source>
        <dbReference type="ARBA" id="ARBA00022729"/>
    </source>
</evidence>
<protein>
    <recommendedName>
        <fullName evidence="3">alpha-L-fucosidase</fullName>
        <ecNumber evidence="3">3.2.1.51</ecNumber>
    </recommendedName>
</protein>
<comment type="caution">
    <text evidence="9">The sequence shown here is derived from an EMBL/GenBank/DDBJ whole genome shotgun (WGS) entry which is preliminary data.</text>
</comment>
<comment type="similarity">
    <text evidence="2">Belongs to the glycosyl hydrolase 29 family.</text>
</comment>
<feature type="domain" description="Alpha-L-fucosidase C-terminal" evidence="8">
    <location>
        <begin position="455"/>
        <end position="537"/>
    </location>
</feature>
<dbReference type="EMBL" id="JAUJEB010000012">
    <property type="protein sequence ID" value="MDN5216928.1"/>
    <property type="molecule type" value="Genomic_DNA"/>
</dbReference>
<dbReference type="Proteomes" id="UP001172083">
    <property type="component" value="Unassembled WGS sequence"/>
</dbReference>
<dbReference type="InterPro" id="IPR017853">
    <property type="entry name" value="GH"/>
</dbReference>
<dbReference type="RefSeq" id="WP_346762266.1">
    <property type="nucleotide sequence ID" value="NZ_JAUJEB010000012.1"/>
</dbReference>